<dbReference type="Proteomes" id="UP000036513">
    <property type="component" value="Unassembled WGS sequence"/>
</dbReference>
<dbReference type="AlphaFoldDB" id="A0A0J6VGC5"/>
<name>A0A0J6VGC5_9MYCO</name>
<dbReference type="EC" id="5.3.99.-" evidence="2"/>
<dbReference type="PANTHER" id="PTHR12110:SF48">
    <property type="entry name" value="BLL3656 PROTEIN"/>
    <property type="match status" value="1"/>
</dbReference>
<evidence type="ECO:0000313" key="3">
    <source>
        <dbReference type="Proteomes" id="UP000036513"/>
    </source>
</evidence>
<dbReference type="EMBL" id="JYNL01000068">
    <property type="protein sequence ID" value="KMO68498.1"/>
    <property type="molecule type" value="Genomic_DNA"/>
</dbReference>
<dbReference type="SMR" id="A0A0J6VGC5"/>
<protein>
    <submittedName>
        <fullName evidence="2">Inosose isomerase</fullName>
        <ecNumber evidence="2">5.3.99.-</ecNumber>
    </submittedName>
</protein>
<dbReference type="STRING" id="37916.MCHLDSM_06025"/>
<dbReference type="InterPro" id="IPR013022">
    <property type="entry name" value="Xyl_isomerase-like_TIM-brl"/>
</dbReference>
<feature type="domain" description="Xylose isomerase-like TIM barrel" evidence="1">
    <location>
        <begin position="34"/>
        <end position="268"/>
    </location>
</feature>
<dbReference type="PATRIC" id="fig|37916.4.peg.6047"/>
<dbReference type="SUPFAM" id="SSF51658">
    <property type="entry name" value="Xylose isomerase-like"/>
    <property type="match status" value="1"/>
</dbReference>
<dbReference type="RefSeq" id="WP_048473144.1">
    <property type="nucleotide sequence ID" value="NZ_JYNL01000068.1"/>
</dbReference>
<accession>A0A0J6VGC5</accession>
<keyword evidence="2" id="KW-0413">Isomerase</keyword>
<evidence type="ECO:0000259" key="1">
    <source>
        <dbReference type="Pfam" id="PF01261"/>
    </source>
</evidence>
<reference evidence="2 3" key="1">
    <citation type="journal article" date="2015" name="Genome Biol. Evol.">
        <title>Characterization of Three Mycobacterium spp. with Potential Use in Bioremediation by Genome Sequencing and Comparative Genomics.</title>
        <authorList>
            <person name="Das S."/>
            <person name="Pettersson B.M."/>
            <person name="Behra P.R."/>
            <person name="Ramesh M."/>
            <person name="Dasgupta S."/>
            <person name="Bhattacharya A."/>
            <person name="Kirsebom L.A."/>
        </authorList>
    </citation>
    <scope>NUCLEOTIDE SEQUENCE [LARGE SCALE GENOMIC DNA]</scope>
    <source>
        <strain evidence="2 3">DSM 43826</strain>
    </source>
</reference>
<comment type="caution">
    <text evidence="2">The sequence shown here is derived from an EMBL/GenBank/DDBJ whole genome shotgun (WGS) entry which is preliminary data.</text>
</comment>
<dbReference type="InterPro" id="IPR050312">
    <property type="entry name" value="IolE/XylAMocC-like"/>
</dbReference>
<dbReference type="InterPro" id="IPR036237">
    <property type="entry name" value="Xyl_isomerase-like_sf"/>
</dbReference>
<organism evidence="2 3">
    <name type="scientific">Mycolicibacterium chlorophenolicum</name>
    <dbReference type="NCBI Taxonomy" id="37916"/>
    <lineage>
        <taxon>Bacteria</taxon>
        <taxon>Bacillati</taxon>
        <taxon>Actinomycetota</taxon>
        <taxon>Actinomycetes</taxon>
        <taxon>Mycobacteriales</taxon>
        <taxon>Mycobacteriaceae</taxon>
        <taxon>Mycolicibacterium</taxon>
    </lineage>
</organism>
<keyword evidence="3" id="KW-1185">Reference proteome</keyword>
<gene>
    <name evidence="2" type="primary">iolI_2</name>
    <name evidence="2" type="ORF">MCHLDSM_06025</name>
</gene>
<dbReference type="Gene3D" id="3.20.20.150">
    <property type="entry name" value="Divalent-metal-dependent TIM barrel enzymes"/>
    <property type="match status" value="1"/>
</dbReference>
<dbReference type="Pfam" id="PF01261">
    <property type="entry name" value="AP_endonuc_2"/>
    <property type="match status" value="1"/>
</dbReference>
<dbReference type="PANTHER" id="PTHR12110">
    <property type="entry name" value="HYDROXYPYRUVATE ISOMERASE"/>
    <property type="match status" value="1"/>
</dbReference>
<dbReference type="GO" id="GO:0016853">
    <property type="term" value="F:isomerase activity"/>
    <property type="evidence" value="ECO:0007669"/>
    <property type="project" value="UniProtKB-KW"/>
</dbReference>
<evidence type="ECO:0000313" key="2">
    <source>
        <dbReference type="EMBL" id="KMO68498.1"/>
    </source>
</evidence>
<proteinExistence type="predicted"/>
<sequence>MAEPTLVATAWTSAGDTSPMRSPATSPVPISDRIDAIAAAGYTGMGLIADDIAAVRDSIGLAALRDMIADAGLTHVEIELIERWWVPRGDAGNTYAVRDLLLDAAEVLQPTFIKIGSRTGPAFTDLDHLVAPLRELADQARQRGTRLAIETMPFSGLATVPMGAQLAHMTGHSGVGLLVDSWHVFRAGTPLTELDAALPGEMVFGVELDDAAAEVVGTLFEDTVNHRKLCGEGTFDLSGLIDLLRGKGFDGPWGVEILSESFRVLPVREALTSAAETALAVL</sequence>